<dbReference type="EMBL" id="JAINUG010000004">
    <property type="protein sequence ID" value="KAJ8417410.1"/>
    <property type="molecule type" value="Genomic_DNA"/>
</dbReference>
<evidence type="ECO:0000256" key="1">
    <source>
        <dbReference type="SAM" id="MobiDB-lite"/>
    </source>
</evidence>
<reference evidence="2" key="1">
    <citation type="journal article" date="2023" name="Science">
        <title>Genome structures resolve the early diversification of teleost fishes.</title>
        <authorList>
            <person name="Parey E."/>
            <person name="Louis A."/>
            <person name="Montfort J."/>
            <person name="Bouchez O."/>
            <person name="Roques C."/>
            <person name="Iampietro C."/>
            <person name="Lluch J."/>
            <person name="Castinel A."/>
            <person name="Donnadieu C."/>
            <person name="Desvignes T."/>
            <person name="Floi Bucao C."/>
            <person name="Jouanno E."/>
            <person name="Wen M."/>
            <person name="Mejri S."/>
            <person name="Dirks R."/>
            <person name="Jansen H."/>
            <person name="Henkel C."/>
            <person name="Chen W.J."/>
            <person name="Zahm M."/>
            <person name="Cabau C."/>
            <person name="Klopp C."/>
            <person name="Thompson A.W."/>
            <person name="Robinson-Rechavi M."/>
            <person name="Braasch I."/>
            <person name="Lecointre G."/>
            <person name="Bobe J."/>
            <person name="Postlethwait J.H."/>
            <person name="Berthelot C."/>
            <person name="Roest Crollius H."/>
            <person name="Guiguen Y."/>
        </authorList>
    </citation>
    <scope>NUCLEOTIDE SEQUENCE</scope>
    <source>
        <strain evidence="2">NC1722</strain>
    </source>
</reference>
<organism evidence="2 3">
    <name type="scientific">Aldrovandia affinis</name>
    <dbReference type="NCBI Taxonomy" id="143900"/>
    <lineage>
        <taxon>Eukaryota</taxon>
        <taxon>Metazoa</taxon>
        <taxon>Chordata</taxon>
        <taxon>Craniata</taxon>
        <taxon>Vertebrata</taxon>
        <taxon>Euteleostomi</taxon>
        <taxon>Actinopterygii</taxon>
        <taxon>Neopterygii</taxon>
        <taxon>Teleostei</taxon>
        <taxon>Notacanthiformes</taxon>
        <taxon>Halosauridae</taxon>
        <taxon>Aldrovandia</taxon>
    </lineage>
</organism>
<feature type="region of interest" description="Disordered" evidence="1">
    <location>
        <begin position="44"/>
        <end position="63"/>
    </location>
</feature>
<sequence>MRPASLPLYLLPAPGRAAEEGDGFDSLSRHGRLDKVLLPAGPLRWRSSRENGDDSFHLGGSQAGPAEDTCYDEDYESSGTAEQSCCSSVTCVC</sequence>
<name>A0AAD7TAK3_9TELE</name>
<accession>A0AAD7TAK3</accession>
<protein>
    <submittedName>
        <fullName evidence="2">Uncharacterized protein</fullName>
    </submittedName>
</protein>
<feature type="compositionally biased region" description="Basic and acidic residues" evidence="1">
    <location>
        <begin position="47"/>
        <end position="56"/>
    </location>
</feature>
<dbReference type="Proteomes" id="UP001221898">
    <property type="component" value="Unassembled WGS sequence"/>
</dbReference>
<evidence type="ECO:0000313" key="2">
    <source>
        <dbReference type="EMBL" id="KAJ8417410.1"/>
    </source>
</evidence>
<dbReference type="AlphaFoldDB" id="A0AAD7TAK3"/>
<gene>
    <name evidence="2" type="ORF">AAFF_G00286370</name>
</gene>
<keyword evidence="3" id="KW-1185">Reference proteome</keyword>
<comment type="caution">
    <text evidence="2">The sequence shown here is derived from an EMBL/GenBank/DDBJ whole genome shotgun (WGS) entry which is preliminary data.</text>
</comment>
<evidence type="ECO:0000313" key="3">
    <source>
        <dbReference type="Proteomes" id="UP001221898"/>
    </source>
</evidence>
<proteinExistence type="predicted"/>